<proteinExistence type="predicted"/>
<evidence type="ECO:0000259" key="1">
    <source>
        <dbReference type="Pfam" id="PF13304"/>
    </source>
</evidence>
<evidence type="ECO:0000313" key="2">
    <source>
        <dbReference type="EMBL" id="ORO94202.1"/>
    </source>
</evidence>
<dbReference type="RefSeq" id="WP_084865151.1">
    <property type="nucleotide sequence ID" value="NZ_NCVH01000032.1"/>
</dbReference>
<organism evidence="2 3">
    <name type="scientific">Streptococcus mitis</name>
    <dbReference type="NCBI Taxonomy" id="28037"/>
    <lineage>
        <taxon>Bacteria</taxon>
        <taxon>Bacillati</taxon>
        <taxon>Bacillota</taxon>
        <taxon>Bacilli</taxon>
        <taxon>Lactobacillales</taxon>
        <taxon>Streptococcaceae</taxon>
        <taxon>Streptococcus</taxon>
        <taxon>Streptococcus mitis group</taxon>
    </lineage>
</organism>
<dbReference type="Gene3D" id="3.40.50.300">
    <property type="entry name" value="P-loop containing nucleotide triphosphate hydrolases"/>
    <property type="match status" value="1"/>
</dbReference>
<comment type="caution">
    <text evidence="2">The sequence shown here is derived from an EMBL/GenBank/DDBJ whole genome shotgun (WGS) entry which is preliminary data.</text>
</comment>
<evidence type="ECO:0000313" key="3">
    <source>
        <dbReference type="Proteomes" id="UP000193367"/>
    </source>
</evidence>
<dbReference type="CDD" id="cd00267">
    <property type="entry name" value="ABC_ATPase"/>
    <property type="match status" value="1"/>
</dbReference>
<feature type="domain" description="ATPase AAA-type core" evidence="1">
    <location>
        <begin position="215"/>
        <end position="447"/>
    </location>
</feature>
<dbReference type="PANTHER" id="PTHR43581:SF2">
    <property type="entry name" value="EXCINUCLEASE ATPASE SUBUNIT"/>
    <property type="match status" value="1"/>
</dbReference>
<dbReference type="Proteomes" id="UP000193367">
    <property type="component" value="Unassembled WGS sequence"/>
</dbReference>
<protein>
    <recommendedName>
        <fullName evidence="1">ATPase AAA-type core domain-containing protein</fullName>
    </recommendedName>
</protein>
<dbReference type="AlphaFoldDB" id="A0A1X1K408"/>
<dbReference type="SUPFAM" id="SSF52540">
    <property type="entry name" value="P-loop containing nucleoside triphosphate hydrolases"/>
    <property type="match status" value="1"/>
</dbReference>
<name>A0A1X1K408_STRMT</name>
<gene>
    <name evidence="2" type="ORF">B7698_07410</name>
</gene>
<dbReference type="GO" id="GO:0005524">
    <property type="term" value="F:ATP binding"/>
    <property type="evidence" value="ECO:0007669"/>
    <property type="project" value="InterPro"/>
</dbReference>
<dbReference type="InterPro" id="IPR003959">
    <property type="entry name" value="ATPase_AAA_core"/>
</dbReference>
<accession>A0A1X1K408</accession>
<dbReference type="EMBL" id="NCVH01000032">
    <property type="protein sequence ID" value="ORO94202.1"/>
    <property type="molecule type" value="Genomic_DNA"/>
</dbReference>
<sequence length="540" mass="63353">MKIDEFLSRISFRDDTWDDYGYEQTAVLTFTEDSGEISHFIKIYPNTEDNFRRIKDNRIEKVGKYFLFGQSKEYYKFLSDTLEENDLNRWFTLTGDIVYKGNDFIKEYIKLQKEYEKSLYSVELNSDFDTDDSPKYLIGMFDNSFFRAQKLLEWKELLNSLHRLTVNKSFLSDYKFTIKKRNQTVFEVDVKPKDNVSVRLDDKSLPISVSNNAFCIIGGNGSGKTRFIRELSKAIFNKSSEITIENSEFDTQDDANIMKKILYCSFSPFDEKFEIELNPEERERFEYIGLLNYDREVDGNTKISDRITDDIMKSLQKIKLSVDKSKLWLEATERISFEEWGYNLIYIFKNDLTRSDEVESEGSTTSGFDYENYDETYQKIKEFSSGQKIFLLTITQLILKLTERTVVFIDEPELFLHPPMIKSYVRLISDIVSSVNGLGFIITHSPITLQEFPNRCVKQAYRDYRGEYLIKSVNFNTFGENINVINDQIFNIGLQQSGYYNLIERLKFVENGKSELRKLLDFSGSEARLLINLFLEGTSE</sequence>
<dbReference type="Pfam" id="PF13304">
    <property type="entry name" value="AAA_21"/>
    <property type="match status" value="1"/>
</dbReference>
<reference evidence="2 3" key="1">
    <citation type="journal article" date="2016" name="Eur. J. Clin. Microbiol. Infect. Dis.">
        <title>Whole genome sequencing as a tool for phylogenetic analysis of clinical strains of Mitis group streptococci.</title>
        <authorList>
            <person name="Rasmussen L.H."/>
            <person name="Dargis R."/>
            <person name="Hojholt K."/>
            <person name="Christensen J.J."/>
            <person name="Skovgaard O."/>
            <person name="Justesen U.S."/>
            <person name="Rosenvinge F.S."/>
            <person name="Moser C."/>
            <person name="Lukjancenko O."/>
            <person name="Rasmussen S."/>
            <person name="Nielsen X.C."/>
        </authorList>
    </citation>
    <scope>NUCLEOTIDE SEQUENCE [LARGE SCALE GENOMIC DNA]</scope>
    <source>
        <strain evidence="2 3">RH_17439_08</strain>
    </source>
</reference>
<dbReference type="InterPro" id="IPR051396">
    <property type="entry name" value="Bact_Antivir_Def_Nuclease"/>
</dbReference>
<dbReference type="PANTHER" id="PTHR43581">
    <property type="entry name" value="ATP/GTP PHOSPHATASE"/>
    <property type="match status" value="1"/>
</dbReference>
<dbReference type="GO" id="GO:0016887">
    <property type="term" value="F:ATP hydrolysis activity"/>
    <property type="evidence" value="ECO:0007669"/>
    <property type="project" value="InterPro"/>
</dbReference>
<dbReference type="InterPro" id="IPR027417">
    <property type="entry name" value="P-loop_NTPase"/>
</dbReference>